<organism evidence="4">
    <name type="scientific">freshwater metagenome</name>
    <dbReference type="NCBI Taxonomy" id="449393"/>
    <lineage>
        <taxon>unclassified sequences</taxon>
        <taxon>metagenomes</taxon>
        <taxon>ecological metagenomes</taxon>
    </lineage>
</organism>
<proteinExistence type="inferred from homology"/>
<dbReference type="InterPro" id="IPR005502">
    <property type="entry name" value="Ribosyl_crysJ1"/>
</dbReference>
<dbReference type="SUPFAM" id="SSF101478">
    <property type="entry name" value="ADP-ribosylglycohydrolase"/>
    <property type="match status" value="1"/>
</dbReference>
<dbReference type="Pfam" id="PF03747">
    <property type="entry name" value="ADP_ribosyl_GH"/>
    <property type="match status" value="1"/>
</dbReference>
<dbReference type="GO" id="GO:0016787">
    <property type="term" value="F:hydrolase activity"/>
    <property type="evidence" value="ECO:0007669"/>
    <property type="project" value="UniProtKB-KW"/>
</dbReference>
<dbReference type="CDD" id="cd14498">
    <property type="entry name" value="DSP"/>
    <property type="match status" value="1"/>
</dbReference>
<evidence type="ECO:0000256" key="2">
    <source>
        <dbReference type="ARBA" id="ARBA00022801"/>
    </source>
</evidence>
<dbReference type="SUPFAM" id="SSF52799">
    <property type="entry name" value="(Phosphotyrosine protein) phosphatases II"/>
    <property type="match status" value="1"/>
</dbReference>
<dbReference type="PANTHER" id="PTHR16222">
    <property type="entry name" value="ADP-RIBOSYLGLYCOHYDROLASE"/>
    <property type="match status" value="1"/>
</dbReference>
<accession>A0A6J6Z3Q9</accession>
<evidence type="ECO:0000259" key="3">
    <source>
        <dbReference type="PROSITE" id="PS50056"/>
    </source>
</evidence>
<protein>
    <submittedName>
        <fullName evidence="4">Unannotated protein</fullName>
    </submittedName>
</protein>
<dbReference type="PROSITE" id="PS00383">
    <property type="entry name" value="TYR_PHOSPHATASE_1"/>
    <property type="match status" value="1"/>
</dbReference>
<name>A0A6J6Z3Q9_9ZZZZ</name>
<feature type="domain" description="Tyrosine specific protein phosphatases" evidence="3">
    <location>
        <begin position="396"/>
        <end position="442"/>
    </location>
</feature>
<dbReference type="Gene3D" id="1.10.4080.10">
    <property type="entry name" value="ADP-ribosylation/Crystallin J1"/>
    <property type="match status" value="1"/>
</dbReference>
<sequence>MQMATTRERFTDEQNQRALGLVLGAAVGDALGAPFEFGAPGDYRRRFPTPVLGGRGEMIGGGSFGWAPGEFTDDTQMAIALGEALLQHGGYDPDTVWAWFRAWCDTANDVGNQTRWALRHADWRDVPRDTESSAGNGALMRAFPLALAFLDADDDLARDVVLHQAGLTHPDPAAGWGAWLAVAMMRQALRGQDPFDNLEALVDSVPEAQRKDFASVLLSGWTPNDPAPSNGSVWGCLAQAVWAVRSTASFESAIVAAIQLGNDTDTVACVAGALAGARYSVQGIPSRWATYVHGALDAPDGRLVYRMDHLQQFARRLLGGTDRSETPPESPAGPQEVAPWLHAADLLGANDAPTDWAIVSLCRTRDRFANHDIRRQVYLIDESEPERNIGLASAVRDAVDAVDALLAEGRNVIVHCHGGRSRTGLVLKAWAMRTYGYSEREAHSWLAGQWYRYADYNDAFVEFLDSDWPSPARP</sequence>
<dbReference type="InterPro" id="IPR000340">
    <property type="entry name" value="Dual-sp_phosphatase_cat-dom"/>
</dbReference>
<dbReference type="InterPro" id="IPR029021">
    <property type="entry name" value="Prot-tyrosine_phosphatase-like"/>
</dbReference>
<dbReference type="InterPro" id="IPR036705">
    <property type="entry name" value="Ribosyl_crysJ1_sf"/>
</dbReference>
<dbReference type="EMBL" id="CAFAAJ010000149">
    <property type="protein sequence ID" value="CAB4816460.1"/>
    <property type="molecule type" value="Genomic_DNA"/>
</dbReference>
<comment type="similarity">
    <text evidence="1">Belongs to the ADP-ribosylglycohydrolase family.</text>
</comment>
<gene>
    <name evidence="4" type="ORF">UFOPK3001_01926</name>
</gene>
<keyword evidence="2" id="KW-0378">Hydrolase</keyword>
<evidence type="ECO:0000256" key="1">
    <source>
        <dbReference type="ARBA" id="ARBA00010702"/>
    </source>
</evidence>
<evidence type="ECO:0000313" key="4">
    <source>
        <dbReference type="EMBL" id="CAB4816460.1"/>
    </source>
</evidence>
<reference evidence="4" key="1">
    <citation type="submission" date="2020-05" db="EMBL/GenBank/DDBJ databases">
        <authorList>
            <person name="Chiriac C."/>
            <person name="Salcher M."/>
            <person name="Ghai R."/>
            <person name="Kavagutti S V."/>
        </authorList>
    </citation>
    <scope>NUCLEOTIDE SEQUENCE</scope>
</reference>
<dbReference type="AlphaFoldDB" id="A0A6J6Z3Q9"/>
<dbReference type="Gene3D" id="3.90.190.10">
    <property type="entry name" value="Protein tyrosine phosphatase superfamily"/>
    <property type="match status" value="1"/>
</dbReference>
<dbReference type="InterPro" id="IPR050792">
    <property type="entry name" value="ADP-ribosylglycohydrolase"/>
</dbReference>
<dbReference type="PROSITE" id="PS50056">
    <property type="entry name" value="TYR_PHOSPHATASE_2"/>
    <property type="match status" value="1"/>
</dbReference>
<dbReference type="InterPro" id="IPR000387">
    <property type="entry name" value="Tyr_Pase_dom"/>
</dbReference>
<dbReference type="InterPro" id="IPR016130">
    <property type="entry name" value="Tyr_Pase_AS"/>
</dbReference>
<dbReference type="Pfam" id="PF00782">
    <property type="entry name" value="DSPc"/>
    <property type="match status" value="1"/>
</dbReference>
<dbReference type="PANTHER" id="PTHR16222:SF24">
    <property type="entry name" value="ADP-RIBOSYLHYDROLASE ARH3"/>
    <property type="match status" value="1"/>
</dbReference>